<evidence type="ECO:0000259" key="4">
    <source>
        <dbReference type="PROSITE" id="PS50887"/>
    </source>
</evidence>
<gene>
    <name evidence="5" type="ORF">G6N73_34270</name>
</gene>
<evidence type="ECO:0000259" key="1">
    <source>
        <dbReference type="PROSITE" id="PS50112"/>
    </source>
</evidence>
<name>A0A6G4WP67_9HYPH</name>
<dbReference type="CDD" id="cd00130">
    <property type="entry name" value="PAS"/>
    <property type="match status" value="3"/>
</dbReference>
<dbReference type="PANTHER" id="PTHR44757:SF2">
    <property type="entry name" value="BIOFILM ARCHITECTURE MAINTENANCE PROTEIN MBAA"/>
    <property type="match status" value="1"/>
</dbReference>
<dbReference type="PROSITE" id="PS50113">
    <property type="entry name" value="PAC"/>
    <property type="match status" value="1"/>
</dbReference>
<evidence type="ECO:0000313" key="5">
    <source>
        <dbReference type="EMBL" id="NGO55996.1"/>
    </source>
</evidence>
<dbReference type="InterPro" id="IPR043128">
    <property type="entry name" value="Rev_trsase/Diguanyl_cyclase"/>
</dbReference>
<dbReference type="SUPFAM" id="SSF55073">
    <property type="entry name" value="Nucleotide cyclase"/>
    <property type="match status" value="1"/>
</dbReference>
<dbReference type="AlphaFoldDB" id="A0A6G4WP67"/>
<dbReference type="InterPro" id="IPR035965">
    <property type="entry name" value="PAS-like_dom_sf"/>
</dbReference>
<dbReference type="NCBIfam" id="TIGR00229">
    <property type="entry name" value="sensory_box"/>
    <property type="match status" value="3"/>
</dbReference>
<dbReference type="InterPro" id="IPR000700">
    <property type="entry name" value="PAS-assoc_C"/>
</dbReference>
<feature type="domain" description="EAL" evidence="3">
    <location>
        <begin position="560"/>
        <end position="809"/>
    </location>
</feature>
<dbReference type="InterPro" id="IPR013656">
    <property type="entry name" value="PAS_4"/>
</dbReference>
<feature type="domain" description="PAS" evidence="1">
    <location>
        <begin position="19"/>
        <end position="89"/>
    </location>
</feature>
<keyword evidence="6" id="KW-1185">Reference proteome</keyword>
<feature type="domain" description="PAS" evidence="1">
    <location>
        <begin position="261"/>
        <end position="332"/>
    </location>
</feature>
<evidence type="ECO:0000259" key="2">
    <source>
        <dbReference type="PROSITE" id="PS50113"/>
    </source>
</evidence>
<dbReference type="InterPro" id="IPR000014">
    <property type="entry name" value="PAS"/>
</dbReference>
<dbReference type="Pfam" id="PF08448">
    <property type="entry name" value="PAS_4"/>
    <property type="match status" value="2"/>
</dbReference>
<dbReference type="SUPFAM" id="SSF141868">
    <property type="entry name" value="EAL domain-like"/>
    <property type="match status" value="1"/>
</dbReference>
<dbReference type="InterPro" id="IPR052155">
    <property type="entry name" value="Biofilm_reg_signaling"/>
</dbReference>
<feature type="domain" description="PAS" evidence="1">
    <location>
        <begin position="137"/>
        <end position="201"/>
    </location>
</feature>
<evidence type="ECO:0000313" key="6">
    <source>
        <dbReference type="Proteomes" id="UP001642900"/>
    </source>
</evidence>
<sequence>MSCSEFPVELVTGSFSKDDADAVRLVLDAVPHPIFLKDDQSRFVVLNRNMCDFMGHSYEELAGKTDYDFVPKEQADVFRQVDRLVLETGEVNENEEVMLGPDGEIRTLVTRKARASLPNGARFIVGCISDITKLKQHEASLQLLFEQNPVPMWVFDRASLRFLAVNQAAVEHYGYTREEFLSKSILEIRPADDVKAFLQVLGTGEGSYRTGRTWRHIKADGSLVDIVAYAKEIEYDGRPAFMVAVVDVTERKRAEDDLRRTREFLDTVIENIPVMLFAKEAREHRYVLINRAGEELLGIPREELIGKTDSDLFPPEEAESFVVRDQQALRSDSVQIAEEEQIHTQDKGIRDLVTRRLAVESHDGKSKYVLAVAEDVTERKRDAARIAHLATHDGLTNLPNRTALVERLEFTLERATSGRESFAVVRVNVDGFKEVNDACGPGVADALLRQIAARLRASAGKHFLARTGDEFTAIVADGPHPETAIALADRLLATIADVFDVDGRQLHVGLSIGIAFFPDDAVDVTSLLSNAHAALDRARADGHGVFRMFEADMDRKLRERRALEKDLRSALANGELFLHYQPQANVSGQIVGFEALLRWSHKERGMIPPAEFIPLAEESGLIVPIGEWVLREACREAASWPNTIHIAVNLSPVQFRQGDLPGMVHSILLQSALDPTRLELEITESVLFDDFSRASSILRRLKSIGVKIALDDFGTGYSSLSYLQSFPFDKIKIDKSFVWMLQQNPQSAAIIRAIVGLGRDLSMHIVAEGVETLDQLSFLTEEGCGALQGYLIGRPYPIELYAKEVGKCAPSSSVASLLISIRN</sequence>
<dbReference type="SMART" id="SM00267">
    <property type="entry name" value="GGDEF"/>
    <property type="match status" value="1"/>
</dbReference>
<dbReference type="Proteomes" id="UP001642900">
    <property type="component" value="Unassembled WGS sequence"/>
</dbReference>
<dbReference type="Pfam" id="PF00563">
    <property type="entry name" value="EAL"/>
    <property type="match status" value="1"/>
</dbReference>
<evidence type="ECO:0000259" key="3">
    <source>
        <dbReference type="PROSITE" id="PS50883"/>
    </source>
</evidence>
<dbReference type="Gene3D" id="3.30.70.270">
    <property type="match status" value="1"/>
</dbReference>
<protein>
    <submittedName>
        <fullName evidence="5">EAL domain-containing protein</fullName>
    </submittedName>
</protein>
<dbReference type="PROSITE" id="PS50883">
    <property type="entry name" value="EAL"/>
    <property type="match status" value="1"/>
</dbReference>
<dbReference type="NCBIfam" id="TIGR00254">
    <property type="entry name" value="GGDEF"/>
    <property type="match status" value="1"/>
</dbReference>
<accession>A0A6G4WP67</accession>
<dbReference type="InterPro" id="IPR000160">
    <property type="entry name" value="GGDEF_dom"/>
</dbReference>
<dbReference type="Gene3D" id="3.20.20.450">
    <property type="entry name" value="EAL domain"/>
    <property type="match status" value="1"/>
</dbReference>
<dbReference type="SUPFAM" id="SSF55785">
    <property type="entry name" value="PYP-like sensor domain (PAS domain)"/>
    <property type="match status" value="3"/>
</dbReference>
<dbReference type="InterPro" id="IPR001633">
    <property type="entry name" value="EAL_dom"/>
</dbReference>
<dbReference type="InterPro" id="IPR001610">
    <property type="entry name" value="PAC"/>
</dbReference>
<dbReference type="PROSITE" id="PS50112">
    <property type="entry name" value="PAS"/>
    <property type="match status" value="3"/>
</dbReference>
<dbReference type="SMART" id="SM00052">
    <property type="entry name" value="EAL"/>
    <property type="match status" value="1"/>
</dbReference>
<reference evidence="5 6" key="1">
    <citation type="submission" date="2020-02" db="EMBL/GenBank/DDBJ databases">
        <title>Genome sequence of strain CCNWXJ40-4.</title>
        <authorList>
            <person name="Gao J."/>
            <person name="Sun J."/>
        </authorList>
    </citation>
    <scope>NUCLEOTIDE SEQUENCE [LARGE SCALE GENOMIC DNA]</scope>
    <source>
        <strain evidence="5 6">CCNWXJ 40-4</strain>
    </source>
</reference>
<dbReference type="CDD" id="cd01949">
    <property type="entry name" value="GGDEF"/>
    <property type="match status" value="1"/>
</dbReference>
<organism evidence="5 6">
    <name type="scientific">Allomesorhizobium camelthorni</name>
    <dbReference type="NCBI Taxonomy" id="475069"/>
    <lineage>
        <taxon>Bacteria</taxon>
        <taxon>Pseudomonadati</taxon>
        <taxon>Pseudomonadota</taxon>
        <taxon>Alphaproteobacteria</taxon>
        <taxon>Hyphomicrobiales</taxon>
        <taxon>Phyllobacteriaceae</taxon>
        <taxon>Allomesorhizobium</taxon>
    </lineage>
</organism>
<dbReference type="Pfam" id="PF13188">
    <property type="entry name" value="PAS_8"/>
    <property type="match status" value="1"/>
</dbReference>
<dbReference type="Gene3D" id="3.30.450.20">
    <property type="entry name" value="PAS domain"/>
    <property type="match status" value="3"/>
</dbReference>
<feature type="domain" description="PAC" evidence="2">
    <location>
        <begin position="210"/>
        <end position="260"/>
    </location>
</feature>
<dbReference type="InterPro" id="IPR029787">
    <property type="entry name" value="Nucleotide_cyclase"/>
</dbReference>
<comment type="caution">
    <text evidence="5">The sequence shown here is derived from an EMBL/GenBank/DDBJ whole genome shotgun (WGS) entry which is preliminary data.</text>
</comment>
<feature type="domain" description="GGDEF" evidence="4">
    <location>
        <begin position="420"/>
        <end position="551"/>
    </location>
</feature>
<dbReference type="SMART" id="SM00086">
    <property type="entry name" value="PAC"/>
    <property type="match status" value="2"/>
</dbReference>
<dbReference type="InterPro" id="IPR035919">
    <property type="entry name" value="EAL_sf"/>
</dbReference>
<dbReference type="PROSITE" id="PS50887">
    <property type="entry name" value="GGDEF"/>
    <property type="match status" value="1"/>
</dbReference>
<dbReference type="SMART" id="SM00091">
    <property type="entry name" value="PAS"/>
    <property type="match status" value="3"/>
</dbReference>
<dbReference type="FunFam" id="3.20.20.450:FF:000001">
    <property type="entry name" value="Cyclic di-GMP phosphodiesterase yahA"/>
    <property type="match status" value="1"/>
</dbReference>
<dbReference type="EMBL" id="JAAKZF010000164">
    <property type="protein sequence ID" value="NGO55996.1"/>
    <property type="molecule type" value="Genomic_DNA"/>
</dbReference>
<dbReference type="CDD" id="cd01948">
    <property type="entry name" value="EAL"/>
    <property type="match status" value="1"/>
</dbReference>
<dbReference type="PANTHER" id="PTHR44757">
    <property type="entry name" value="DIGUANYLATE CYCLASE DGCP"/>
    <property type="match status" value="1"/>
</dbReference>
<dbReference type="Pfam" id="PF00990">
    <property type="entry name" value="GGDEF"/>
    <property type="match status" value="1"/>
</dbReference>
<proteinExistence type="predicted"/>